<gene>
    <name evidence="5" type="ORF">C7378_2988</name>
</gene>
<evidence type="ECO:0000256" key="4">
    <source>
        <dbReference type="SAM" id="SignalP"/>
    </source>
</evidence>
<dbReference type="SUPFAM" id="SSF111384">
    <property type="entry name" value="OmpH-like"/>
    <property type="match status" value="1"/>
</dbReference>
<evidence type="ECO:0000256" key="3">
    <source>
        <dbReference type="SAM" id="MobiDB-lite"/>
    </source>
</evidence>
<dbReference type="Pfam" id="PF03938">
    <property type="entry name" value="OmpH"/>
    <property type="match status" value="1"/>
</dbReference>
<dbReference type="OrthoDB" id="121586at2"/>
<dbReference type="Gene3D" id="3.30.910.20">
    <property type="entry name" value="Skp domain"/>
    <property type="match status" value="1"/>
</dbReference>
<feature type="region of interest" description="Disordered" evidence="3">
    <location>
        <begin position="192"/>
        <end position="228"/>
    </location>
</feature>
<comment type="similarity">
    <text evidence="1">Belongs to the Skp family.</text>
</comment>
<dbReference type="GO" id="GO:0051082">
    <property type="term" value="F:unfolded protein binding"/>
    <property type="evidence" value="ECO:0007669"/>
    <property type="project" value="InterPro"/>
</dbReference>
<dbReference type="AlphaFoldDB" id="A0A4R1L180"/>
<name>A0A4R1L180_9BACT</name>
<accession>A0A4R1L180</accession>
<feature type="chain" id="PRO_5020762867" evidence="4">
    <location>
        <begin position="22"/>
        <end position="228"/>
    </location>
</feature>
<feature type="compositionally biased region" description="Low complexity" evidence="3">
    <location>
        <begin position="205"/>
        <end position="228"/>
    </location>
</feature>
<dbReference type="Proteomes" id="UP000295210">
    <property type="component" value="Unassembled WGS sequence"/>
</dbReference>
<keyword evidence="6" id="KW-1185">Reference proteome</keyword>
<dbReference type="PANTHER" id="PTHR35089">
    <property type="entry name" value="CHAPERONE PROTEIN SKP"/>
    <property type="match status" value="1"/>
</dbReference>
<dbReference type="SMART" id="SM00935">
    <property type="entry name" value="OmpH"/>
    <property type="match status" value="1"/>
</dbReference>
<keyword evidence="2 4" id="KW-0732">Signal</keyword>
<dbReference type="RefSeq" id="WP_131998408.1">
    <property type="nucleotide sequence ID" value="NZ_SMGK01000005.1"/>
</dbReference>
<reference evidence="5 6" key="1">
    <citation type="submission" date="2019-03" db="EMBL/GenBank/DDBJ databases">
        <title>Genomic Encyclopedia of Type Strains, Phase IV (KMG-IV): sequencing the most valuable type-strain genomes for metagenomic binning, comparative biology and taxonomic classification.</title>
        <authorList>
            <person name="Goeker M."/>
        </authorList>
    </citation>
    <scope>NUCLEOTIDE SEQUENCE [LARGE SCALE GENOMIC DNA]</scope>
    <source>
        <strain evidence="5 6">DSM 103428</strain>
    </source>
</reference>
<dbReference type="GO" id="GO:0050821">
    <property type="term" value="P:protein stabilization"/>
    <property type="evidence" value="ECO:0007669"/>
    <property type="project" value="TreeGrafter"/>
</dbReference>
<comment type="caution">
    <text evidence="5">The sequence shown here is derived from an EMBL/GenBank/DDBJ whole genome shotgun (WGS) entry which is preliminary data.</text>
</comment>
<proteinExistence type="inferred from homology"/>
<organism evidence="5 6">
    <name type="scientific">Acidipila rosea</name>
    <dbReference type="NCBI Taxonomy" id="768535"/>
    <lineage>
        <taxon>Bacteria</taxon>
        <taxon>Pseudomonadati</taxon>
        <taxon>Acidobacteriota</taxon>
        <taxon>Terriglobia</taxon>
        <taxon>Terriglobales</taxon>
        <taxon>Acidobacteriaceae</taxon>
        <taxon>Acidipila</taxon>
    </lineage>
</organism>
<evidence type="ECO:0000313" key="6">
    <source>
        <dbReference type="Proteomes" id="UP000295210"/>
    </source>
</evidence>
<evidence type="ECO:0000313" key="5">
    <source>
        <dbReference type="EMBL" id="TCK71698.1"/>
    </source>
</evidence>
<dbReference type="PANTHER" id="PTHR35089:SF1">
    <property type="entry name" value="CHAPERONE PROTEIN SKP"/>
    <property type="match status" value="1"/>
</dbReference>
<protein>
    <submittedName>
        <fullName evidence="5">Periplasmic chaperone for outer membrane proteins Skp</fullName>
    </submittedName>
</protein>
<dbReference type="InterPro" id="IPR005632">
    <property type="entry name" value="Chaperone_Skp"/>
</dbReference>
<evidence type="ECO:0000256" key="1">
    <source>
        <dbReference type="ARBA" id="ARBA00009091"/>
    </source>
</evidence>
<feature type="signal peptide" evidence="4">
    <location>
        <begin position="1"/>
        <end position="21"/>
    </location>
</feature>
<evidence type="ECO:0000256" key="2">
    <source>
        <dbReference type="ARBA" id="ARBA00022729"/>
    </source>
</evidence>
<sequence length="228" mass="24361">MKRSLTLVCLLASGLTTAALAQTPAAEPMPNAPSTAGASAPTGATKVAVIMFQQVVAQTNEGQRDFSELRQKFEPKQAQLKSQSDEIDSLKKALQTQGANLSDAERQQRLKTIDEKEKSLQRSAQDAQSDFQTALQDTYNQLAQKVYGVLQAYVQQNGYSMVLDASQQQSPVLWMNNSSDISKAIVDAYNTKSGVPAPANPAPAAPGSSPAHAPTHSTTPRTTHPASH</sequence>
<dbReference type="EMBL" id="SMGK01000005">
    <property type="protein sequence ID" value="TCK71698.1"/>
    <property type="molecule type" value="Genomic_DNA"/>
</dbReference>
<dbReference type="GO" id="GO:0005829">
    <property type="term" value="C:cytosol"/>
    <property type="evidence" value="ECO:0007669"/>
    <property type="project" value="TreeGrafter"/>
</dbReference>
<dbReference type="InterPro" id="IPR024930">
    <property type="entry name" value="Skp_dom_sf"/>
</dbReference>